<reference evidence="2" key="1">
    <citation type="journal article" date="2014" name="Nat. Commun.">
        <title>The emerging biofuel crop Camelina sativa retains a highly undifferentiated hexaploid genome structure.</title>
        <authorList>
            <person name="Kagale S."/>
            <person name="Koh C."/>
            <person name="Nixon J."/>
            <person name="Bollina V."/>
            <person name="Clarke W.E."/>
            <person name="Tuteja R."/>
            <person name="Spillane C."/>
            <person name="Robinson S.J."/>
            <person name="Links M.G."/>
            <person name="Clarke C."/>
            <person name="Higgins E.E."/>
            <person name="Huebert T."/>
            <person name="Sharpe A.G."/>
            <person name="Parkin I.A."/>
        </authorList>
    </citation>
    <scope>NUCLEOTIDE SEQUENCE [LARGE SCALE GENOMIC DNA]</scope>
    <source>
        <strain evidence="2">cv. DH55</strain>
    </source>
</reference>
<dbReference type="Pfam" id="PF00646">
    <property type="entry name" value="F-box"/>
    <property type="match status" value="1"/>
</dbReference>
<evidence type="ECO:0000313" key="3">
    <source>
        <dbReference type="RefSeq" id="XP_010501786.1"/>
    </source>
</evidence>
<dbReference type="InterPro" id="IPR001810">
    <property type="entry name" value="F-box_dom"/>
</dbReference>
<keyword evidence="2" id="KW-1185">Reference proteome</keyword>
<dbReference type="Pfam" id="PF24758">
    <property type="entry name" value="LRR_At5g56370"/>
    <property type="match status" value="1"/>
</dbReference>
<dbReference type="InterPro" id="IPR006566">
    <property type="entry name" value="FBD"/>
</dbReference>
<protein>
    <submittedName>
        <fullName evidence="3">Probable FBD-associated F-box protein At1g32375</fullName>
    </submittedName>
</protein>
<gene>
    <name evidence="3" type="primary">LOC104779091</name>
</gene>
<dbReference type="Gene3D" id="3.80.10.10">
    <property type="entry name" value="Ribonuclease Inhibitor"/>
    <property type="match status" value="1"/>
</dbReference>
<dbReference type="SMART" id="SM00256">
    <property type="entry name" value="FBOX"/>
    <property type="match status" value="1"/>
</dbReference>
<feature type="domain" description="F-box" evidence="1">
    <location>
        <begin position="24"/>
        <end position="79"/>
    </location>
</feature>
<dbReference type="PANTHER" id="PTHR31900:SF34">
    <property type="entry name" value="EMB|CAB62440.1-RELATED"/>
    <property type="match status" value="1"/>
</dbReference>
<evidence type="ECO:0000259" key="1">
    <source>
        <dbReference type="PROSITE" id="PS50181"/>
    </source>
</evidence>
<dbReference type="PANTHER" id="PTHR31900">
    <property type="entry name" value="F-BOX/RNI SUPERFAMILY PROTEIN-RELATED"/>
    <property type="match status" value="1"/>
</dbReference>
<accession>A0ABM0YJ75</accession>
<evidence type="ECO:0000313" key="2">
    <source>
        <dbReference type="Proteomes" id="UP000694864"/>
    </source>
</evidence>
<dbReference type="Gene3D" id="1.20.1280.50">
    <property type="match status" value="1"/>
</dbReference>
<dbReference type="GeneID" id="104779091"/>
<proteinExistence type="predicted"/>
<dbReference type="Pfam" id="PF08387">
    <property type="entry name" value="FBD"/>
    <property type="match status" value="1"/>
</dbReference>
<dbReference type="PROSITE" id="PS50181">
    <property type="entry name" value="FBOX"/>
    <property type="match status" value="1"/>
</dbReference>
<name>A0ABM0YJ75_CAMSA</name>
<dbReference type="InterPro" id="IPR055411">
    <property type="entry name" value="LRR_FXL15/At3g58940/PEG3-like"/>
</dbReference>
<dbReference type="InterPro" id="IPR032675">
    <property type="entry name" value="LRR_dom_sf"/>
</dbReference>
<dbReference type="SUPFAM" id="SSF81383">
    <property type="entry name" value="F-box domain"/>
    <property type="match status" value="1"/>
</dbReference>
<sequence>MFSRIWFWLFGLDDSEQLKFQRDPDRLSELPDALLLEILSLLPTEDVVATMILSKRWRFLWMMVPRLVYNDSNKNIQSFSGFVDRSLTLHKAPILETLHFKLGTTCRDEDIPVWIRAADKKSSLRELSIEMDTFSRPSPITLPKSLYTECRMLVTLKLNNVILVDASSNLSFPSLKSLELVSVKYPGDEFVNRLLSNCHVLEDLYVVHGPNSNVTTFTVRVPSLVKLFIMYTRHDVDDGHGFVIYAPSLEKLDIIDHQGILCVIENNMPKLESAALDIDCFLPGMILGSITSVKLLSLCLSSSKDIYPPSCVFCSLETLIICTCDKAWVDVLLCMLRVSPNLEALEFDQCHKPQELPCWIEPGLVPECLLSSLENLEWEDYEGTEAEKEVAAFILRSANCLKEATIYSKSTDPNEKLEIIKELSLSPRGSRTYQLLFD</sequence>
<dbReference type="Proteomes" id="UP000694864">
    <property type="component" value="Chromosome 3"/>
</dbReference>
<dbReference type="SMART" id="SM00579">
    <property type="entry name" value="FBD"/>
    <property type="match status" value="1"/>
</dbReference>
<dbReference type="InterPro" id="IPR050232">
    <property type="entry name" value="FBL13/AtMIF1-like"/>
</dbReference>
<dbReference type="RefSeq" id="XP_010501786.1">
    <property type="nucleotide sequence ID" value="XM_010503484.1"/>
</dbReference>
<dbReference type="InterPro" id="IPR036047">
    <property type="entry name" value="F-box-like_dom_sf"/>
</dbReference>
<reference evidence="3" key="2">
    <citation type="submission" date="2025-08" db="UniProtKB">
        <authorList>
            <consortium name="RefSeq"/>
        </authorList>
    </citation>
    <scope>IDENTIFICATION</scope>
    <source>
        <tissue evidence="3">Leaf</tissue>
    </source>
</reference>
<organism evidence="2 3">
    <name type="scientific">Camelina sativa</name>
    <name type="common">False flax</name>
    <name type="synonym">Myagrum sativum</name>
    <dbReference type="NCBI Taxonomy" id="90675"/>
    <lineage>
        <taxon>Eukaryota</taxon>
        <taxon>Viridiplantae</taxon>
        <taxon>Streptophyta</taxon>
        <taxon>Embryophyta</taxon>
        <taxon>Tracheophyta</taxon>
        <taxon>Spermatophyta</taxon>
        <taxon>Magnoliopsida</taxon>
        <taxon>eudicotyledons</taxon>
        <taxon>Gunneridae</taxon>
        <taxon>Pentapetalae</taxon>
        <taxon>rosids</taxon>
        <taxon>malvids</taxon>
        <taxon>Brassicales</taxon>
        <taxon>Brassicaceae</taxon>
        <taxon>Camelineae</taxon>
        <taxon>Camelina</taxon>
    </lineage>
</organism>
<dbReference type="SUPFAM" id="SSF52047">
    <property type="entry name" value="RNI-like"/>
    <property type="match status" value="1"/>
</dbReference>